<evidence type="ECO:0000313" key="2">
    <source>
        <dbReference type="Proteomes" id="UP001150266"/>
    </source>
</evidence>
<reference evidence="1" key="1">
    <citation type="submission" date="2022-08" db="EMBL/GenBank/DDBJ databases">
        <title>A Global Phylogenomic Analysis of the Shiitake Genus Lentinula.</title>
        <authorList>
            <consortium name="DOE Joint Genome Institute"/>
            <person name="Sierra-Patev S."/>
            <person name="Min B."/>
            <person name="Naranjo-Ortiz M."/>
            <person name="Looney B."/>
            <person name="Konkel Z."/>
            <person name="Slot J.C."/>
            <person name="Sakamoto Y."/>
            <person name="Steenwyk J.L."/>
            <person name="Rokas A."/>
            <person name="Carro J."/>
            <person name="Camarero S."/>
            <person name="Ferreira P."/>
            <person name="Molpeceres G."/>
            <person name="Ruiz-Duenas F.J."/>
            <person name="Serrano A."/>
            <person name="Henrissat B."/>
            <person name="Drula E."/>
            <person name="Hughes K.W."/>
            <person name="Mata J.L."/>
            <person name="Ishikawa N.K."/>
            <person name="Vargas-Isla R."/>
            <person name="Ushijima S."/>
            <person name="Smith C.A."/>
            <person name="Ahrendt S."/>
            <person name="Andreopoulos W."/>
            <person name="He G."/>
            <person name="Labutti K."/>
            <person name="Lipzen A."/>
            <person name="Ng V."/>
            <person name="Riley R."/>
            <person name="Sandor L."/>
            <person name="Barry K."/>
            <person name="Martinez A.T."/>
            <person name="Xiao Y."/>
            <person name="Gibbons J.G."/>
            <person name="Terashima K."/>
            <person name="Grigoriev I.V."/>
            <person name="Hibbett D.S."/>
        </authorList>
    </citation>
    <scope>NUCLEOTIDE SEQUENCE</scope>
    <source>
        <strain evidence="1">JLM2183</strain>
    </source>
</reference>
<comment type="caution">
    <text evidence="1">The sequence shown here is derived from an EMBL/GenBank/DDBJ whole genome shotgun (WGS) entry which is preliminary data.</text>
</comment>
<proteinExistence type="predicted"/>
<organism evidence="1 2">
    <name type="scientific">Lentinula aciculospora</name>
    <dbReference type="NCBI Taxonomy" id="153920"/>
    <lineage>
        <taxon>Eukaryota</taxon>
        <taxon>Fungi</taxon>
        <taxon>Dikarya</taxon>
        <taxon>Basidiomycota</taxon>
        <taxon>Agaricomycotina</taxon>
        <taxon>Agaricomycetes</taxon>
        <taxon>Agaricomycetidae</taxon>
        <taxon>Agaricales</taxon>
        <taxon>Marasmiineae</taxon>
        <taxon>Omphalotaceae</taxon>
        <taxon>Lentinula</taxon>
    </lineage>
</organism>
<dbReference type="AlphaFoldDB" id="A0A9W9DQG3"/>
<dbReference type="EMBL" id="JAOTPV010000006">
    <property type="protein sequence ID" value="KAJ4481098.1"/>
    <property type="molecule type" value="Genomic_DNA"/>
</dbReference>
<evidence type="ECO:0000313" key="1">
    <source>
        <dbReference type="EMBL" id="KAJ4481098.1"/>
    </source>
</evidence>
<name>A0A9W9DQG3_9AGAR</name>
<gene>
    <name evidence="1" type="ORF">J3R30DRAFT_2400014</name>
</gene>
<protein>
    <submittedName>
        <fullName evidence="1">Uncharacterized protein</fullName>
    </submittedName>
</protein>
<dbReference type="Proteomes" id="UP001150266">
    <property type="component" value="Unassembled WGS sequence"/>
</dbReference>
<accession>A0A9W9DQG3</accession>
<keyword evidence="2" id="KW-1185">Reference proteome</keyword>
<sequence>MPRQVEHISSKNPDFNLRFGDGIGVPGTTRNFFSATHGTESGAFSPNTSLADISSFRLKSRPALARSEIWSNPAQLTGYTSGGPDGINAMASSVGVGVGPLTAGNALGSHVAQNQTRPLDVSEVKNGLYDGRFFPRHYPIGLTIAKELYRYVGSSGLPTTSNTAEVHSNGEIEIEQLMNTDLEDWNAFMKNVDDALFEVGLGR</sequence>